<dbReference type="EMBL" id="BDIP01000782">
    <property type="protein sequence ID" value="GIQ82696.1"/>
    <property type="molecule type" value="Genomic_DNA"/>
</dbReference>
<proteinExistence type="predicted"/>
<reference evidence="2 3" key="1">
    <citation type="journal article" date="2018" name="PLoS ONE">
        <title>The draft genome of Kipferlia bialata reveals reductive genome evolution in fornicate parasites.</title>
        <authorList>
            <person name="Tanifuji G."/>
            <person name="Takabayashi S."/>
            <person name="Kume K."/>
            <person name="Takagi M."/>
            <person name="Nakayama T."/>
            <person name="Kamikawa R."/>
            <person name="Inagaki Y."/>
            <person name="Hashimoto T."/>
        </authorList>
    </citation>
    <scope>NUCLEOTIDE SEQUENCE [LARGE SCALE GENOMIC DNA]</scope>
    <source>
        <strain evidence="2">NY0173</strain>
    </source>
</reference>
<name>A0A9K3CT38_9EUKA</name>
<gene>
    <name evidence="2" type="ORF">KIPB_003876</name>
</gene>
<feature type="compositionally biased region" description="Basic and acidic residues" evidence="1">
    <location>
        <begin position="12"/>
        <end position="24"/>
    </location>
</feature>
<feature type="region of interest" description="Disordered" evidence="1">
    <location>
        <begin position="1"/>
        <end position="26"/>
    </location>
</feature>
<evidence type="ECO:0000313" key="2">
    <source>
        <dbReference type="EMBL" id="GIQ82696.1"/>
    </source>
</evidence>
<evidence type="ECO:0000256" key="1">
    <source>
        <dbReference type="SAM" id="MobiDB-lite"/>
    </source>
</evidence>
<keyword evidence="3" id="KW-1185">Reference proteome</keyword>
<comment type="caution">
    <text evidence="2">The sequence shown here is derived from an EMBL/GenBank/DDBJ whole genome shotgun (WGS) entry which is preliminary data.</text>
</comment>
<evidence type="ECO:0000313" key="3">
    <source>
        <dbReference type="Proteomes" id="UP000265618"/>
    </source>
</evidence>
<feature type="compositionally biased region" description="Acidic residues" evidence="1">
    <location>
        <begin position="1"/>
        <end position="11"/>
    </location>
</feature>
<accession>A0A9K3CT38</accession>
<sequence>MRQEETEDEEERTNGQHNQERVISKDPGPQDYWVIVTITESGSVATERLPLPVLPMRHSVGVCMGGKVYVWVSGNTHSLGRWGAWERCMLWELSLDTREWTDLTDRDIETWPCPTSVLDPPPLTCTPLMVQVSDRELLLLSVPEPEDLGCVPDTVQGWIYDTQTRVFKAIAPTDIPNHWDECDKWTCTAERVGSSVHVFGSEFGGDYTPVFHKELILPTNDNPQGHWIDHKCIEGTVGNHVQDIGGGLLLRFTEREVDCYDTVRCLWSRPLLDLDPDGNTCIDKDMVEGYATYTSCRIDAETVFLLCTTEDWWMLSRFDGKEIVKGFLLTVDQEALREHCTVTPTYTFGE</sequence>
<organism evidence="2 3">
    <name type="scientific">Kipferlia bialata</name>
    <dbReference type="NCBI Taxonomy" id="797122"/>
    <lineage>
        <taxon>Eukaryota</taxon>
        <taxon>Metamonada</taxon>
        <taxon>Carpediemonas-like organisms</taxon>
        <taxon>Kipferlia</taxon>
    </lineage>
</organism>
<dbReference type="AlphaFoldDB" id="A0A9K3CT38"/>
<dbReference type="Proteomes" id="UP000265618">
    <property type="component" value="Unassembled WGS sequence"/>
</dbReference>
<protein>
    <submittedName>
        <fullName evidence="2">Uncharacterized protein</fullName>
    </submittedName>
</protein>